<reference evidence="2" key="1">
    <citation type="journal article" date="2019" name="Int. J. Syst. Evol. Microbiol.">
        <title>The Global Catalogue of Microorganisms (GCM) 10K type strain sequencing project: providing services to taxonomists for standard genome sequencing and annotation.</title>
        <authorList>
            <consortium name="The Broad Institute Genomics Platform"/>
            <consortium name="The Broad Institute Genome Sequencing Center for Infectious Disease"/>
            <person name="Wu L."/>
            <person name="Ma J."/>
        </authorList>
    </citation>
    <scope>NUCLEOTIDE SEQUENCE [LARGE SCALE GENOMIC DNA]</scope>
    <source>
        <strain evidence="2">KCTC 23098</strain>
    </source>
</reference>
<dbReference type="RefSeq" id="WP_377611123.1">
    <property type="nucleotide sequence ID" value="NZ_JBHUPA010000007.1"/>
</dbReference>
<sequence>MKFTLWLMLILIVPFLLREKWGHNGEIFPAVMLPTGAIKVPVNPEERVIKDISLYGQKKSGEWEKIDTKTLLAPIPTQYHKPIILQAFGLKKNSIDTLRSSGLIGKLKKRLKPRNANTADIIAVKRWLRDWLITEEFESSAVKVVQTTRRGKTAGHLSDLKNNSYESIINLD</sequence>
<comment type="caution">
    <text evidence="1">The sequence shown here is derived from an EMBL/GenBank/DDBJ whole genome shotgun (WGS) entry which is preliminary data.</text>
</comment>
<evidence type="ECO:0000313" key="2">
    <source>
        <dbReference type="Proteomes" id="UP001597560"/>
    </source>
</evidence>
<organism evidence="1 2">
    <name type="scientific">Olivibacter jilunii</name>
    <dbReference type="NCBI Taxonomy" id="985016"/>
    <lineage>
        <taxon>Bacteria</taxon>
        <taxon>Pseudomonadati</taxon>
        <taxon>Bacteroidota</taxon>
        <taxon>Sphingobacteriia</taxon>
        <taxon>Sphingobacteriales</taxon>
        <taxon>Sphingobacteriaceae</taxon>
        <taxon>Olivibacter</taxon>
    </lineage>
</organism>
<dbReference type="EMBL" id="JBHUPA010000007">
    <property type="protein sequence ID" value="MFD2962851.1"/>
    <property type="molecule type" value="Genomic_DNA"/>
</dbReference>
<evidence type="ECO:0000313" key="1">
    <source>
        <dbReference type="EMBL" id="MFD2962851.1"/>
    </source>
</evidence>
<keyword evidence="2" id="KW-1185">Reference proteome</keyword>
<protein>
    <submittedName>
        <fullName evidence="1">Uncharacterized protein</fullName>
    </submittedName>
</protein>
<dbReference type="Proteomes" id="UP001597560">
    <property type="component" value="Unassembled WGS sequence"/>
</dbReference>
<name>A0ABW6B4A3_9SPHI</name>
<accession>A0ABW6B4A3</accession>
<proteinExistence type="predicted"/>
<gene>
    <name evidence="1" type="ORF">ACFS6J_13710</name>
</gene>